<dbReference type="PANTHER" id="PTHR43537">
    <property type="entry name" value="TRANSCRIPTIONAL REGULATOR, GNTR FAMILY"/>
    <property type="match status" value="1"/>
</dbReference>
<dbReference type="Gene3D" id="1.20.120.530">
    <property type="entry name" value="GntR ligand-binding domain-like"/>
    <property type="match status" value="1"/>
</dbReference>
<dbReference type="InterPro" id="IPR011711">
    <property type="entry name" value="GntR_C"/>
</dbReference>
<dbReference type="Pfam" id="PF00392">
    <property type="entry name" value="GntR"/>
    <property type="match status" value="1"/>
</dbReference>
<dbReference type="Pfam" id="PF07729">
    <property type="entry name" value="FCD"/>
    <property type="match status" value="1"/>
</dbReference>
<reference evidence="5 6" key="2">
    <citation type="submission" date="2020-08" db="EMBL/GenBank/DDBJ databases">
        <title>Stappia taiwanensis sp. nov., isolated from a coastal thermal spring.</title>
        <authorList>
            <person name="Kampfer P."/>
        </authorList>
    </citation>
    <scope>NUCLEOTIDE SEQUENCE [LARGE SCALE GENOMIC DNA]</scope>
    <source>
        <strain evidence="5 6">DSM 23284</strain>
    </source>
</reference>
<dbReference type="InterPro" id="IPR036388">
    <property type="entry name" value="WH-like_DNA-bd_sf"/>
</dbReference>
<dbReference type="InterPro" id="IPR036390">
    <property type="entry name" value="WH_DNA-bd_sf"/>
</dbReference>
<gene>
    <name evidence="5" type="ORF">H1W37_18345</name>
</gene>
<dbReference type="SMART" id="SM00345">
    <property type="entry name" value="HTH_GNTR"/>
    <property type="match status" value="1"/>
</dbReference>
<accession>A0A838XTA3</accession>
<dbReference type="InterPro" id="IPR008920">
    <property type="entry name" value="TF_FadR/GntR_C"/>
</dbReference>
<keyword evidence="2" id="KW-0238">DNA-binding</keyword>
<protein>
    <submittedName>
        <fullName evidence="5">GntR family transcriptional regulator</fullName>
    </submittedName>
</protein>
<dbReference type="SUPFAM" id="SSF46785">
    <property type="entry name" value="Winged helix' DNA-binding domain"/>
    <property type="match status" value="1"/>
</dbReference>
<dbReference type="Proteomes" id="UP000559404">
    <property type="component" value="Unassembled WGS sequence"/>
</dbReference>
<evidence type="ECO:0000256" key="1">
    <source>
        <dbReference type="ARBA" id="ARBA00023015"/>
    </source>
</evidence>
<keyword evidence="6" id="KW-1185">Reference proteome</keyword>
<proteinExistence type="predicted"/>
<evidence type="ECO:0000259" key="4">
    <source>
        <dbReference type="PROSITE" id="PS50949"/>
    </source>
</evidence>
<evidence type="ECO:0000256" key="2">
    <source>
        <dbReference type="ARBA" id="ARBA00023125"/>
    </source>
</evidence>
<sequence length="251" mass="29241">MSEVSTDTPRTTKRTAIESVQEELKRRILNFELMPGDRLHVDNLRREFDVSTATMREALSRLMTDTLVTSERQRGFQVRELSHEDFRNISEARKIVETGALRVSLSNRDDDWEGDLFAAYHKLKLVEDRIFTQGDMTLAAEWHRRNSDFHDCLVRNCDNAWLTGFRHQLHEHSNRYLRLALMKNLKQRDVRKEHAEIFDSAIKGEIDHCAALVEQHIEASVADVARYLPQTESEFASLRNLRPEQTAPVPE</sequence>
<dbReference type="GO" id="GO:0003677">
    <property type="term" value="F:DNA binding"/>
    <property type="evidence" value="ECO:0007669"/>
    <property type="project" value="UniProtKB-KW"/>
</dbReference>
<dbReference type="PROSITE" id="PS50949">
    <property type="entry name" value="HTH_GNTR"/>
    <property type="match status" value="1"/>
</dbReference>
<keyword evidence="1" id="KW-0805">Transcription regulation</keyword>
<keyword evidence="3" id="KW-0804">Transcription</keyword>
<organism evidence="5 6">
    <name type="scientific">Stappia taiwanensis</name>
    <dbReference type="NCBI Taxonomy" id="992267"/>
    <lineage>
        <taxon>Bacteria</taxon>
        <taxon>Pseudomonadati</taxon>
        <taxon>Pseudomonadota</taxon>
        <taxon>Alphaproteobacteria</taxon>
        <taxon>Hyphomicrobiales</taxon>
        <taxon>Stappiaceae</taxon>
        <taxon>Stappia</taxon>
    </lineage>
</organism>
<dbReference type="AlphaFoldDB" id="A0A838XTA3"/>
<dbReference type="SUPFAM" id="SSF48008">
    <property type="entry name" value="GntR ligand-binding domain-like"/>
    <property type="match status" value="1"/>
</dbReference>
<evidence type="ECO:0000313" key="6">
    <source>
        <dbReference type="Proteomes" id="UP000559404"/>
    </source>
</evidence>
<name>A0A838XTA3_9HYPH</name>
<dbReference type="PANTHER" id="PTHR43537:SF20">
    <property type="entry name" value="HTH-TYPE TRANSCRIPTIONAL REPRESSOR GLAR"/>
    <property type="match status" value="1"/>
</dbReference>
<feature type="domain" description="HTH gntR-type" evidence="4">
    <location>
        <begin position="14"/>
        <end position="81"/>
    </location>
</feature>
<dbReference type="RefSeq" id="WP_181761817.1">
    <property type="nucleotide sequence ID" value="NZ_BMCR01000005.1"/>
</dbReference>
<dbReference type="Gene3D" id="1.10.10.10">
    <property type="entry name" value="Winged helix-like DNA-binding domain superfamily/Winged helix DNA-binding domain"/>
    <property type="match status" value="1"/>
</dbReference>
<evidence type="ECO:0000256" key="3">
    <source>
        <dbReference type="ARBA" id="ARBA00023163"/>
    </source>
</evidence>
<dbReference type="EMBL" id="JACEON010000021">
    <property type="protein sequence ID" value="MBA4613622.1"/>
    <property type="molecule type" value="Genomic_DNA"/>
</dbReference>
<dbReference type="SMART" id="SM00895">
    <property type="entry name" value="FCD"/>
    <property type="match status" value="1"/>
</dbReference>
<comment type="caution">
    <text evidence="5">The sequence shown here is derived from an EMBL/GenBank/DDBJ whole genome shotgun (WGS) entry which is preliminary data.</text>
</comment>
<dbReference type="GO" id="GO:0003700">
    <property type="term" value="F:DNA-binding transcription factor activity"/>
    <property type="evidence" value="ECO:0007669"/>
    <property type="project" value="InterPro"/>
</dbReference>
<dbReference type="InterPro" id="IPR000524">
    <property type="entry name" value="Tscrpt_reg_HTH_GntR"/>
</dbReference>
<evidence type="ECO:0000313" key="5">
    <source>
        <dbReference type="EMBL" id="MBA4613622.1"/>
    </source>
</evidence>
<reference evidence="5 6" key="1">
    <citation type="submission" date="2020-07" db="EMBL/GenBank/DDBJ databases">
        <authorList>
            <person name="Li M."/>
        </authorList>
    </citation>
    <scope>NUCLEOTIDE SEQUENCE [LARGE SCALE GENOMIC DNA]</scope>
    <source>
        <strain evidence="5 6">DSM 23284</strain>
    </source>
</reference>